<feature type="compositionally biased region" description="Basic and acidic residues" evidence="1">
    <location>
        <begin position="31"/>
        <end position="55"/>
    </location>
</feature>
<evidence type="ECO:0000313" key="3">
    <source>
        <dbReference type="Proteomes" id="UP001189624"/>
    </source>
</evidence>
<dbReference type="Proteomes" id="UP001189624">
    <property type="component" value="Chromosome 1"/>
</dbReference>
<proteinExistence type="predicted"/>
<feature type="compositionally biased region" description="Polar residues" evidence="1">
    <location>
        <begin position="7"/>
        <end position="30"/>
    </location>
</feature>
<reference evidence="2" key="1">
    <citation type="submission" date="2023-10" db="EMBL/GenBank/DDBJ databases">
        <authorList>
            <person name="Domelevo Entfellner J.-B."/>
        </authorList>
    </citation>
    <scope>NUCLEOTIDE SEQUENCE</scope>
</reference>
<evidence type="ECO:0000313" key="2">
    <source>
        <dbReference type="EMBL" id="CAJ1816259.1"/>
    </source>
</evidence>
<evidence type="ECO:0000256" key="1">
    <source>
        <dbReference type="SAM" id="MobiDB-lite"/>
    </source>
</evidence>
<organism evidence="2 3">
    <name type="scientific">Sphenostylis stenocarpa</name>
    <dbReference type="NCBI Taxonomy" id="92480"/>
    <lineage>
        <taxon>Eukaryota</taxon>
        <taxon>Viridiplantae</taxon>
        <taxon>Streptophyta</taxon>
        <taxon>Embryophyta</taxon>
        <taxon>Tracheophyta</taxon>
        <taxon>Spermatophyta</taxon>
        <taxon>Magnoliopsida</taxon>
        <taxon>eudicotyledons</taxon>
        <taxon>Gunneridae</taxon>
        <taxon>Pentapetalae</taxon>
        <taxon>rosids</taxon>
        <taxon>fabids</taxon>
        <taxon>Fabales</taxon>
        <taxon>Fabaceae</taxon>
        <taxon>Papilionoideae</taxon>
        <taxon>50 kb inversion clade</taxon>
        <taxon>NPAAA clade</taxon>
        <taxon>indigoferoid/millettioid clade</taxon>
        <taxon>Phaseoleae</taxon>
        <taxon>Sphenostylis</taxon>
    </lineage>
</organism>
<dbReference type="Gramene" id="rna-AYBTSS11_LOCUS1030">
    <property type="protein sequence ID" value="CAJ1816259.1"/>
    <property type="gene ID" value="gene-AYBTSS11_LOCUS1030"/>
</dbReference>
<dbReference type="AlphaFoldDB" id="A0AA86S0I6"/>
<name>A0AA86S0I6_9FABA</name>
<gene>
    <name evidence="2" type="ORF">AYBTSS11_LOCUS1030</name>
</gene>
<protein>
    <submittedName>
        <fullName evidence="2">Uncharacterized protein</fullName>
    </submittedName>
</protein>
<keyword evidence="3" id="KW-1185">Reference proteome</keyword>
<dbReference type="EMBL" id="OY731398">
    <property type="protein sequence ID" value="CAJ1816259.1"/>
    <property type="molecule type" value="Genomic_DNA"/>
</dbReference>
<accession>A0AA86S0I6</accession>
<sequence length="55" mass="6328">MEAKMEPNNTDLMNPLSQNWVPVSTITRQNSDGDRDIDDRKNNYGCDKIGETDRQ</sequence>
<feature type="region of interest" description="Disordered" evidence="1">
    <location>
        <begin position="1"/>
        <end position="55"/>
    </location>
</feature>